<name>B8MAX9_TALSN</name>
<gene>
    <name evidence="7" type="ORF">TSTA_124090</name>
</gene>
<dbReference type="InterPro" id="IPR016082">
    <property type="entry name" value="Ribosomal_uL30_ferredoxin-like"/>
</dbReference>
<evidence type="ECO:0000259" key="5">
    <source>
        <dbReference type="Pfam" id="PF00327"/>
    </source>
</evidence>
<dbReference type="FunFam" id="3.30.1390.20:FF:000003">
    <property type="entry name" value="60S ribosomal protein L7"/>
    <property type="match status" value="1"/>
</dbReference>
<feature type="domain" description="Large ribosomal subunit protein uL30 N-terminal eukaryotes" evidence="6">
    <location>
        <begin position="14"/>
        <end position="83"/>
    </location>
</feature>
<dbReference type="GeneID" id="8098360"/>
<dbReference type="SUPFAM" id="SSF55129">
    <property type="entry name" value="Ribosomal protein L30p/L7e"/>
    <property type="match status" value="1"/>
</dbReference>
<dbReference type="NCBIfam" id="TIGR01310">
    <property type="entry name" value="uL30_euk"/>
    <property type="match status" value="1"/>
</dbReference>
<dbReference type="eggNOG" id="KOG3184">
    <property type="taxonomic scope" value="Eukaryota"/>
</dbReference>
<dbReference type="OrthoDB" id="28644at2759"/>
<dbReference type="PROSITE" id="PS00634">
    <property type="entry name" value="RIBOSOMAL_L30"/>
    <property type="match status" value="1"/>
</dbReference>
<dbReference type="PhylomeDB" id="B8MAX9"/>
<evidence type="ECO:0000313" key="7">
    <source>
        <dbReference type="EMBL" id="EED18680.1"/>
    </source>
</evidence>
<dbReference type="InterPro" id="IPR035808">
    <property type="entry name" value="Ribosomal_uL30_euk_arc"/>
</dbReference>
<comment type="similarity">
    <text evidence="1">Belongs to the universal ribosomal protein uL30 family.</text>
</comment>
<sequence length="249" mass="28645">MAATTVPTQDQVLVPETLLKKRKSQEAARAARREEAEKKKQANKEKRGVIFKRAESYVKEYRDAEREKIRLARESRKAGTFYVADEPKLVFVIRIKGINKIPPKPRKILQLLRLLQINNGVFVRLNKATSEMLTIINPYIAYGYPNLKTVRELIYKRGYGKVNGQRLPLSDNQIIEENLGKYGIVCVEDLIHEIYTVGPNFKQASNFLWPFKLSNPTGGFHSRKFNHFIEGGDTGNREENINALVRQMN</sequence>
<keyword evidence="8" id="KW-1185">Reference proteome</keyword>
<dbReference type="InParanoid" id="B8MAX9"/>
<dbReference type="PANTHER" id="PTHR11524">
    <property type="entry name" value="60S RIBOSOMAL PROTEIN L7"/>
    <property type="match status" value="1"/>
</dbReference>
<dbReference type="RefSeq" id="XP_002482672.1">
    <property type="nucleotide sequence ID" value="XM_002482627.1"/>
</dbReference>
<dbReference type="AlphaFoldDB" id="B8MAX9"/>
<feature type="region of interest" description="Disordered" evidence="4">
    <location>
        <begin position="24"/>
        <end position="45"/>
    </location>
</feature>
<evidence type="ECO:0000256" key="1">
    <source>
        <dbReference type="ARBA" id="ARBA00007594"/>
    </source>
</evidence>
<dbReference type="HOGENOM" id="CLU_055156_0_0_1"/>
<organism evidence="7 8">
    <name type="scientific">Talaromyces stipitatus (strain ATCC 10500 / CBS 375.48 / QM 6759 / NRRL 1006)</name>
    <name type="common">Penicillium stipitatum</name>
    <dbReference type="NCBI Taxonomy" id="441959"/>
    <lineage>
        <taxon>Eukaryota</taxon>
        <taxon>Fungi</taxon>
        <taxon>Dikarya</taxon>
        <taxon>Ascomycota</taxon>
        <taxon>Pezizomycotina</taxon>
        <taxon>Eurotiomycetes</taxon>
        <taxon>Eurotiomycetidae</taxon>
        <taxon>Eurotiales</taxon>
        <taxon>Trichocomaceae</taxon>
        <taxon>Talaromyces</taxon>
        <taxon>Talaromyces sect. Talaromyces</taxon>
    </lineage>
</organism>
<proteinExistence type="inferred from homology"/>
<dbReference type="InterPro" id="IPR018038">
    <property type="entry name" value="Ribosomal_uL30_CS"/>
</dbReference>
<dbReference type="Pfam" id="PF00327">
    <property type="entry name" value="Ribosomal_L30"/>
    <property type="match status" value="1"/>
</dbReference>
<dbReference type="PANTHER" id="PTHR11524:SF16">
    <property type="entry name" value="LARGE RIBOSOMAL SUBUNIT PROTEIN UL30"/>
    <property type="match status" value="1"/>
</dbReference>
<dbReference type="GO" id="GO:0000463">
    <property type="term" value="P:maturation of LSU-rRNA from tricistronic rRNA transcript (SSU-rRNA, 5.8S rRNA, LSU-rRNA)"/>
    <property type="evidence" value="ECO:0007669"/>
    <property type="project" value="TreeGrafter"/>
</dbReference>
<dbReference type="InterPro" id="IPR036919">
    <property type="entry name" value="Ribo_uL30_ferredoxin-like_sf"/>
</dbReference>
<evidence type="ECO:0000256" key="2">
    <source>
        <dbReference type="ARBA" id="ARBA00022980"/>
    </source>
</evidence>
<dbReference type="InterPro" id="IPR039699">
    <property type="entry name" value="Ribosomal_uL30"/>
</dbReference>
<dbReference type="GO" id="GO:0003735">
    <property type="term" value="F:structural constituent of ribosome"/>
    <property type="evidence" value="ECO:0007669"/>
    <property type="project" value="TreeGrafter"/>
</dbReference>
<accession>B8MAX9</accession>
<dbReference type="InterPro" id="IPR012988">
    <property type="entry name" value="Ribosomal_uL30_N_euk"/>
</dbReference>
<keyword evidence="2 7" id="KW-0689">Ribosomal protein</keyword>
<dbReference type="FunFam" id="3.30.1390.20:FF:000002">
    <property type="entry name" value="60S ribosomal protein L7"/>
    <property type="match status" value="1"/>
</dbReference>
<dbReference type="CDD" id="cd01657">
    <property type="entry name" value="Ribosomal_L7_archeal_euk"/>
    <property type="match status" value="1"/>
</dbReference>
<evidence type="ECO:0000256" key="3">
    <source>
        <dbReference type="ARBA" id="ARBA00023274"/>
    </source>
</evidence>
<dbReference type="FunCoup" id="B8MAX9">
    <property type="interactions" value="1312"/>
</dbReference>
<dbReference type="EMBL" id="EQ962655">
    <property type="protein sequence ID" value="EED18680.1"/>
    <property type="molecule type" value="Genomic_DNA"/>
</dbReference>
<dbReference type="InterPro" id="IPR005998">
    <property type="entry name" value="Ribosomal_uL30_euk"/>
</dbReference>
<dbReference type="GO" id="GO:0003723">
    <property type="term" value="F:RNA binding"/>
    <property type="evidence" value="ECO:0007669"/>
    <property type="project" value="InterPro"/>
</dbReference>
<dbReference type="Pfam" id="PF08079">
    <property type="entry name" value="Ribosomal_L30_N"/>
    <property type="match status" value="1"/>
</dbReference>
<dbReference type="OMA" id="IVEPWIA"/>
<dbReference type="Gene3D" id="3.30.1390.20">
    <property type="entry name" value="Ribosomal protein L30, ferredoxin-like fold domain"/>
    <property type="match status" value="2"/>
</dbReference>
<dbReference type="GO" id="GO:0022625">
    <property type="term" value="C:cytosolic large ribosomal subunit"/>
    <property type="evidence" value="ECO:0007669"/>
    <property type="project" value="TreeGrafter"/>
</dbReference>
<protein>
    <submittedName>
        <fullName evidence="7">60S ribosomal protein L7</fullName>
    </submittedName>
</protein>
<keyword evidence="3" id="KW-0687">Ribonucleoprotein</keyword>
<dbReference type="VEuPathDB" id="FungiDB:TSTA_124090"/>
<reference evidence="8" key="1">
    <citation type="journal article" date="2015" name="Genome Announc.">
        <title>Genome sequence of the AIDS-associated pathogen Penicillium marneffei (ATCC18224) and its near taxonomic relative Talaromyces stipitatus (ATCC10500).</title>
        <authorList>
            <person name="Nierman W.C."/>
            <person name="Fedorova-Abrams N.D."/>
            <person name="Andrianopoulos A."/>
        </authorList>
    </citation>
    <scope>NUCLEOTIDE SEQUENCE [LARGE SCALE GENOMIC DNA]</scope>
    <source>
        <strain evidence="8">ATCC 10500 / CBS 375.48 / QM 6759 / NRRL 1006</strain>
    </source>
</reference>
<evidence type="ECO:0000256" key="4">
    <source>
        <dbReference type="SAM" id="MobiDB-lite"/>
    </source>
</evidence>
<evidence type="ECO:0000313" key="8">
    <source>
        <dbReference type="Proteomes" id="UP000001745"/>
    </source>
</evidence>
<dbReference type="Proteomes" id="UP000001745">
    <property type="component" value="Unassembled WGS sequence"/>
</dbReference>
<dbReference type="STRING" id="441959.B8MAX9"/>
<evidence type="ECO:0000259" key="6">
    <source>
        <dbReference type="Pfam" id="PF08079"/>
    </source>
</evidence>
<feature type="domain" description="Large ribosomal subunit protein uL30-like ferredoxin-like fold" evidence="5">
    <location>
        <begin position="90"/>
        <end position="140"/>
    </location>
</feature>